<name>A0A448X5N4_9PLAT</name>
<sequence>MIARSLLFSHHLPRKTSRVDDNVDEMTDDCLDDDDRPIDELAITLETELDRVWQNSSSFSNFISPFGLGTFGIEAKEVHGLPDDASLSSSLTSSNLMNRDPPWRIWLARQQRHRVAVYFERLCRLISTPGWHDCSTIRSRVSHLIMLFYFIPLGNLCYAEMCPFYQWISFYHIISYFIKYLSFKSLLFIVYFTHADLSIFTFRIRVRIFFRSCGFQN</sequence>
<organism evidence="2 3">
    <name type="scientific">Protopolystoma xenopodis</name>
    <dbReference type="NCBI Taxonomy" id="117903"/>
    <lineage>
        <taxon>Eukaryota</taxon>
        <taxon>Metazoa</taxon>
        <taxon>Spiralia</taxon>
        <taxon>Lophotrochozoa</taxon>
        <taxon>Platyhelminthes</taxon>
        <taxon>Monogenea</taxon>
        <taxon>Polyopisthocotylea</taxon>
        <taxon>Polystomatidea</taxon>
        <taxon>Polystomatidae</taxon>
        <taxon>Protopolystoma</taxon>
    </lineage>
</organism>
<feature type="transmembrane region" description="Helical" evidence="1">
    <location>
        <begin position="180"/>
        <end position="202"/>
    </location>
</feature>
<dbReference type="AlphaFoldDB" id="A0A448X5N4"/>
<dbReference type="EMBL" id="CAAALY010097641">
    <property type="protein sequence ID" value="VEL28768.1"/>
    <property type="molecule type" value="Genomic_DNA"/>
</dbReference>
<reference evidence="2" key="1">
    <citation type="submission" date="2018-11" db="EMBL/GenBank/DDBJ databases">
        <authorList>
            <consortium name="Pathogen Informatics"/>
        </authorList>
    </citation>
    <scope>NUCLEOTIDE SEQUENCE</scope>
</reference>
<dbReference type="Proteomes" id="UP000784294">
    <property type="component" value="Unassembled WGS sequence"/>
</dbReference>
<keyword evidence="3" id="KW-1185">Reference proteome</keyword>
<feature type="transmembrane region" description="Helical" evidence="1">
    <location>
        <begin position="147"/>
        <end position="168"/>
    </location>
</feature>
<evidence type="ECO:0000313" key="2">
    <source>
        <dbReference type="EMBL" id="VEL28768.1"/>
    </source>
</evidence>
<proteinExistence type="predicted"/>
<accession>A0A448X5N4</accession>
<keyword evidence="1" id="KW-1133">Transmembrane helix</keyword>
<keyword evidence="1" id="KW-0472">Membrane</keyword>
<comment type="caution">
    <text evidence="2">The sequence shown here is derived from an EMBL/GenBank/DDBJ whole genome shotgun (WGS) entry which is preliminary data.</text>
</comment>
<evidence type="ECO:0000256" key="1">
    <source>
        <dbReference type="SAM" id="Phobius"/>
    </source>
</evidence>
<evidence type="ECO:0000313" key="3">
    <source>
        <dbReference type="Proteomes" id="UP000784294"/>
    </source>
</evidence>
<protein>
    <submittedName>
        <fullName evidence="2">Uncharacterized protein</fullName>
    </submittedName>
</protein>
<gene>
    <name evidence="2" type="ORF">PXEA_LOCUS22208</name>
</gene>
<keyword evidence="1" id="KW-0812">Transmembrane</keyword>